<keyword evidence="3" id="KW-1185">Reference proteome</keyword>
<evidence type="ECO:0008006" key="4">
    <source>
        <dbReference type="Google" id="ProtNLM"/>
    </source>
</evidence>
<reference evidence="2 3" key="1">
    <citation type="submission" date="2023-01" db="EMBL/GenBank/DDBJ databases">
        <title>Analysis of 21 Apiospora genomes using comparative genomics revels a genus with tremendous synthesis potential of carbohydrate active enzymes and secondary metabolites.</title>
        <authorList>
            <person name="Sorensen T."/>
        </authorList>
    </citation>
    <scope>NUCLEOTIDE SEQUENCE [LARGE SCALE GENOMIC DNA]</scope>
    <source>
        <strain evidence="2 3">CBS 83171</strain>
    </source>
</reference>
<evidence type="ECO:0000256" key="1">
    <source>
        <dbReference type="SAM" id="MobiDB-lite"/>
    </source>
</evidence>
<evidence type="ECO:0000313" key="3">
    <source>
        <dbReference type="Proteomes" id="UP001446871"/>
    </source>
</evidence>
<comment type="caution">
    <text evidence="2">The sequence shown here is derived from an EMBL/GenBank/DDBJ whole genome shotgun (WGS) entry which is preliminary data.</text>
</comment>
<sequence>MEPHRPSSEAASRPSTDNQFQFISIQNPVESHDREIRRKARSHAIKQSWQTKRRTHHTNEGAPIGQREQYGRVEPPQREARQRVPLIASIPVSPGIIADPFEAGPPTNGTRFRAFLGNFAAVQATEPVFSVRDSVVFQTFHSVFRAGLEDAALLNAVMLPFAFAALGGANLDQESLGYQSKAISSLREKISSVQDVSALEVMPTIGAILLLAGVEARLGERAKVEIHMTGDWFTLPPGFEKLSHLFPRDFVDVIEDVHTLQHMRDSPSFICQDTIAMLHVDNHQAWVCSRIQQLSTQPEGAPLALLECCYYAVYLSSTMLCCKVWRKSPIPVSKPSSPRENMTMCVMPQLMQRLQHTANDIVWDQHSDLLTWMAFLGGTFASTPLVRDGYVVLLHRRSSAAYASWRDLLSILRRFIWSKRAFEPAVERFHDEVVKT</sequence>
<accession>A0ABR1UNQ0</accession>
<organism evidence="2 3">
    <name type="scientific">Apiospora saccharicola</name>
    <dbReference type="NCBI Taxonomy" id="335842"/>
    <lineage>
        <taxon>Eukaryota</taxon>
        <taxon>Fungi</taxon>
        <taxon>Dikarya</taxon>
        <taxon>Ascomycota</taxon>
        <taxon>Pezizomycotina</taxon>
        <taxon>Sordariomycetes</taxon>
        <taxon>Xylariomycetidae</taxon>
        <taxon>Amphisphaeriales</taxon>
        <taxon>Apiosporaceae</taxon>
        <taxon>Apiospora</taxon>
    </lineage>
</organism>
<gene>
    <name evidence="2" type="ORF">PG996_010466</name>
</gene>
<dbReference type="Proteomes" id="UP001446871">
    <property type="component" value="Unassembled WGS sequence"/>
</dbReference>
<feature type="region of interest" description="Disordered" evidence="1">
    <location>
        <begin position="1"/>
        <end position="64"/>
    </location>
</feature>
<evidence type="ECO:0000313" key="2">
    <source>
        <dbReference type="EMBL" id="KAK8060536.1"/>
    </source>
</evidence>
<dbReference type="PANTHER" id="PTHR37540">
    <property type="entry name" value="TRANSCRIPTION FACTOR (ACR-2), PUTATIVE-RELATED-RELATED"/>
    <property type="match status" value="1"/>
</dbReference>
<proteinExistence type="predicted"/>
<feature type="compositionally biased region" description="Polar residues" evidence="1">
    <location>
        <begin position="9"/>
        <end position="29"/>
    </location>
</feature>
<dbReference type="EMBL" id="JAQQWM010000006">
    <property type="protein sequence ID" value="KAK8060536.1"/>
    <property type="molecule type" value="Genomic_DNA"/>
</dbReference>
<protein>
    <recommendedName>
        <fullName evidence="4">Transcription factor domain-containing protein</fullName>
    </recommendedName>
</protein>
<name>A0ABR1UNQ0_9PEZI</name>
<dbReference type="PANTHER" id="PTHR37540:SF5">
    <property type="entry name" value="TRANSCRIPTION FACTOR DOMAIN-CONTAINING PROTEIN"/>
    <property type="match status" value="1"/>
</dbReference>